<evidence type="ECO:0000313" key="3">
    <source>
        <dbReference type="Proteomes" id="UP000319783"/>
    </source>
</evidence>
<dbReference type="SUPFAM" id="SSF52343">
    <property type="entry name" value="Ferredoxin reductase-like, C-terminal NADP-linked domain"/>
    <property type="match status" value="1"/>
</dbReference>
<evidence type="ECO:0000259" key="1">
    <source>
        <dbReference type="PROSITE" id="PS51384"/>
    </source>
</evidence>
<dbReference type="InterPro" id="IPR023753">
    <property type="entry name" value="FAD/NAD-binding_dom"/>
</dbReference>
<dbReference type="Pfam" id="PF14691">
    <property type="entry name" value="Fer4_20"/>
    <property type="match status" value="1"/>
</dbReference>
<accession>A0A533Q8G7</accession>
<dbReference type="SUPFAM" id="SSF46548">
    <property type="entry name" value="alpha-helical ferredoxin"/>
    <property type="match status" value="1"/>
</dbReference>
<dbReference type="PROSITE" id="PS51384">
    <property type="entry name" value="FAD_FR"/>
    <property type="match status" value="1"/>
</dbReference>
<dbReference type="InterPro" id="IPR017938">
    <property type="entry name" value="Riboflavin_synthase-like_b-brl"/>
</dbReference>
<name>A0A533Q8G7_9BACT</name>
<dbReference type="EMBL" id="SULG01000069">
    <property type="protein sequence ID" value="TLD40967.1"/>
    <property type="molecule type" value="Genomic_DNA"/>
</dbReference>
<dbReference type="GO" id="GO:0051536">
    <property type="term" value="F:iron-sulfur cluster binding"/>
    <property type="evidence" value="ECO:0007669"/>
    <property type="project" value="InterPro"/>
</dbReference>
<dbReference type="GO" id="GO:0016491">
    <property type="term" value="F:oxidoreductase activity"/>
    <property type="evidence" value="ECO:0007669"/>
    <property type="project" value="InterPro"/>
</dbReference>
<dbReference type="InterPro" id="IPR019480">
    <property type="entry name" value="Dihydroorotate_DH_Fe-S-bd"/>
</dbReference>
<dbReference type="Proteomes" id="UP000319783">
    <property type="component" value="Unassembled WGS sequence"/>
</dbReference>
<dbReference type="PRINTS" id="PR00419">
    <property type="entry name" value="ADXRDTASE"/>
</dbReference>
<dbReference type="Gene3D" id="2.40.30.10">
    <property type="entry name" value="Translation factors"/>
    <property type="match status" value="1"/>
</dbReference>
<dbReference type="InterPro" id="IPR017927">
    <property type="entry name" value="FAD-bd_FR_type"/>
</dbReference>
<dbReference type="CDD" id="cd06219">
    <property type="entry name" value="DHOD_e_trans_like1"/>
    <property type="match status" value="1"/>
</dbReference>
<dbReference type="InterPro" id="IPR039261">
    <property type="entry name" value="FNR_nucleotide-bd"/>
</dbReference>
<organism evidence="2 3">
    <name type="scientific">Candidatus Jettenia ecosi</name>
    <dbReference type="NCBI Taxonomy" id="2494326"/>
    <lineage>
        <taxon>Bacteria</taxon>
        <taxon>Pseudomonadati</taxon>
        <taxon>Planctomycetota</taxon>
        <taxon>Candidatus Brocadiia</taxon>
        <taxon>Candidatus Brocadiales</taxon>
        <taxon>Candidatus Brocadiaceae</taxon>
        <taxon>Candidatus Jettenia</taxon>
    </lineage>
</organism>
<gene>
    <name evidence="2" type="ORF">JETT_2767</name>
</gene>
<evidence type="ECO:0000313" key="2">
    <source>
        <dbReference type="EMBL" id="TLD40967.1"/>
    </source>
</evidence>
<dbReference type="NCBIfam" id="TIGR01316">
    <property type="entry name" value="gltA"/>
    <property type="match status" value="1"/>
</dbReference>
<protein>
    <submittedName>
        <fullName evidence="2">Glutamate synthase [NADPH] small chain</fullName>
    </submittedName>
</protein>
<feature type="domain" description="FAD-binding FR-type" evidence="1">
    <location>
        <begin position="1"/>
        <end position="95"/>
    </location>
</feature>
<dbReference type="SUPFAM" id="SSF63380">
    <property type="entry name" value="Riboflavin synthase domain-like"/>
    <property type="match status" value="1"/>
</dbReference>
<reference evidence="2 3" key="1">
    <citation type="submission" date="2019-04" db="EMBL/GenBank/DDBJ databases">
        <title>Genome of a novel bacterium Candidatus Jettenia ecosi reconstructed from metagenome of an anammox bioreactor.</title>
        <authorList>
            <person name="Mardanov A.V."/>
            <person name="Beletsky A.V."/>
            <person name="Ravin N.V."/>
            <person name="Botchkova E.A."/>
            <person name="Litti Y.V."/>
            <person name="Nozhevnikova A.N."/>
        </authorList>
    </citation>
    <scope>NUCLEOTIDE SEQUENCE [LARGE SCALE GENOMIC DNA]</scope>
    <source>
        <strain evidence="2">J2</strain>
    </source>
</reference>
<dbReference type="Pfam" id="PF07992">
    <property type="entry name" value="Pyr_redox_2"/>
    <property type="match status" value="1"/>
</dbReference>
<dbReference type="AlphaFoldDB" id="A0A533Q8G7"/>
<dbReference type="InterPro" id="IPR009051">
    <property type="entry name" value="Helical_ferredxn"/>
</dbReference>
<dbReference type="InterPro" id="IPR006004">
    <property type="entry name" value="SudA-like"/>
</dbReference>
<comment type="caution">
    <text evidence="2">The sequence shown here is derived from an EMBL/GenBank/DDBJ whole genome shotgun (WGS) entry which is preliminary data.</text>
</comment>
<dbReference type="NCBIfam" id="NF009414">
    <property type="entry name" value="PRK12778.1"/>
    <property type="match status" value="1"/>
</dbReference>
<sequence>MFKVIEKAKIAESTFLMKIDAPKIAFKRKAGQFVMLRIDELGERIPLTIAGSDTIRGTITIIFQVVGITTHQLSNLNAGDYILDVVGPLGHPTHIENYGTAVCIGGGLGIALVMPIAQALHEAGNRVISIISARSKDLLICEKEMQACSNEFMIATDDGSKGSKGFPTQILQELINKGTKIDIVFAVGPVPLMGAVSKLTKPYNLKTIVSLNPIMVDGTGMCGGCRVLIDNKPQFVCVDGPEFDGHQVNYDNLVQRLKTYISNDGDSRVQNVSKDSSCWKPPEERSGTAHKVHASMHATEGHAVIDQLAEGLSGAGTGAEKTGAKKMGAIPRQKMPEQDPVNRVKNFEEVPYGYTPEMARQEALRCLQCKKPLCRDGCPVSIDIPGFIKLIAEGDFLAAARKIKETNALPAVCGRVCPQEDQCEKICIIGKKFKPVAIGNLERFVADYERNHNAVTIPELPAKTGYKVAIVGGGPAGLACAGELIKMGHDVTIFEALHKTGGVLVYGIPEFRLPKAIVESEVEYLRKLGVKIEVNAVIGKVQTVDELLENGFDAIFVGTGAGLPMFMGIPGENMNGVYSANEYLTRVNLMRAYNSKYSTPIAMRKNVAVIGAGNVAMDAARTALRLGAENVYVVYRRSRDEMPARVDEIHHGEEEGLQFRFLTNPIKILGDEKGWVSGLECVKMELGEPDDSGRRRPIPVKGSEFVLNVECVIMAIGNGPNPLVPSTTPDLQVNKWGNIVADLETCKTNKEGVFAGGDIVTGAATVILAMGAGKKAAKAIDEYIRSKKSNTVTTCCK</sequence>
<dbReference type="PANTHER" id="PTHR42783:SF3">
    <property type="entry name" value="GLUTAMATE SYNTHASE [NADPH] SMALL CHAIN-RELATED"/>
    <property type="match status" value="1"/>
</dbReference>
<dbReference type="Gene3D" id="1.10.1060.10">
    <property type="entry name" value="Alpha-helical ferredoxin"/>
    <property type="match status" value="1"/>
</dbReference>
<proteinExistence type="predicted"/>
<dbReference type="NCBIfam" id="NF004862">
    <property type="entry name" value="PRK06222.1"/>
    <property type="match status" value="1"/>
</dbReference>
<dbReference type="PANTHER" id="PTHR42783">
    <property type="entry name" value="GLUTAMATE SYNTHASE [NADPH] SMALL CHAIN"/>
    <property type="match status" value="1"/>
</dbReference>
<dbReference type="Gene3D" id="3.50.50.60">
    <property type="entry name" value="FAD/NAD(P)-binding domain"/>
    <property type="match status" value="2"/>
</dbReference>
<dbReference type="Pfam" id="PF10418">
    <property type="entry name" value="DHODB_Fe-S_bind"/>
    <property type="match status" value="1"/>
</dbReference>
<dbReference type="InterPro" id="IPR028261">
    <property type="entry name" value="DPD_II"/>
</dbReference>
<dbReference type="InterPro" id="IPR036188">
    <property type="entry name" value="FAD/NAD-bd_sf"/>
</dbReference>
<dbReference type="SUPFAM" id="SSF51971">
    <property type="entry name" value="Nucleotide-binding domain"/>
    <property type="match status" value="2"/>
</dbReference>
<dbReference type="Gene3D" id="3.40.50.80">
    <property type="entry name" value="Nucleotide-binding domain of ferredoxin-NADP reductase (FNR) module"/>
    <property type="match status" value="1"/>
</dbReference>